<comment type="caution">
    <text evidence="16">The sequence shown here is derived from an EMBL/GenBank/DDBJ whole genome shotgun (WGS) entry which is preliminary data.</text>
</comment>
<dbReference type="PANTHER" id="PTHR21404:SF3">
    <property type="entry name" value="SMALL RNA 2'-O-METHYLTRANSFERASE"/>
    <property type="match status" value="1"/>
</dbReference>
<keyword evidence="17" id="KW-1185">Reference proteome</keyword>
<dbReference type="InterPro" id="IPR013217">
    <property type="entry name" value="Methyltransf_12"/>
</dbReference>
<evidence type="ECO:0000256" key="10">
    <source>
        <dbReference type="ARBA" id="ARBA00023158"/>
    </source>
</evidence>
<accession>A0ABU2X623</accession>
<dbReference type="InterPro" id="IPR029063">
    <property type="entry name" value="SAM-dependent_MTases_sf"/>
</dbReference>
<evidence type="ECO:0000256" key="3">
    <source>
        <dbReference type="ARBA" id="ARBA00021330"/>
    </source>
</evidence>
<evidence type="ECO:0000256" key="7">
    <source>
        <dbReference type="ARBA" id="ARBA00022723"/>
    </source>
</evidence>
<evidence type="ECO:0000313" key="16">
    <source>
        <dbReference type="EMBL" id="MDT0533210.1"/>
    </source>
</evidence>
<dbReference type="EC" id="2.1.1.386" evidence="11"/>
<evidence type="ECO:0000256" key="5">
    <source>
        <dbReference type="ARBA" id="ARBA00022679"/>
    </source>
</evidence>
<keyword evidence="4" id="KW-0489">Methyltransferase</keyword>
<dbReference type="Gene3D" id="3.30.1610.20">
    <property type="entry name" value="Hen1, N-terminal domain"/>
    <property type="match status" value="1"/>
</dbReference>
<evidence type="ECO:0000256" key="11">
    <source>
        <dbReference type="ARBA" id="ARBA00035025"/>
    </source>
</evidence>
<dbReference type="InterPro" id="IPR024740">
    <property type="entry name" value="Hen1_N"/>
</dbReference>
<organism evidence="16 17">
    <name type="scientific">Micromonospora reichwaldensis</name>
    <dbReference type="NCBI Taxonomy" id="3075516"/>
    <lineage>
        <taxon>Bacteria</taxon>
        <taxon>Bacillati</taxon>
        <taxon>Actinomycetota</taxon>
        <taxon>Actinomycetes</taxon>
        <taxon>Micromonosporales</taxon>
        <taxon>Micromonosporaceae</taxon>
        <taxon>Micromonospora</taxon>
    </lineage>
</organism>
<evidence type="ECO:0000256" key="1">
    <source>
        <dbReference type="ARBA" id="ARBA00001946"/>
    </source>
</evidence>
<evidence type="ECO:0000256" key="2">
    <source>
        <dbReference type="ARBA" id="ARBA00009026"/>
    </source>
</evidence>
<keyword evidence="9" id="KW-0694">RNA-binding</keyword>
<dbReference type="NCBIfam" id="TIGR04074">
    <property type="entry name" value="bacter_Hen1"/>
    <property type="match status" value="1"/>
</dbReference>
<name>A0ABU2X623_9ACTN</name>
<comment type="similarity">
    <text evidence="2">Belongs to the methyltransferase superfamily. HEN1 family.</text>
</comment>
<feature type="domain" description="Hen1 N-terminal" evidence="15">
    <location>
        <begin position="1"/>
        <end position="248"/>
    </location>
</feature>
<keyword evidence="6" id="KW-0949">S-adenosyl-L-methionine</keyword>
<evidence type="ECO:0000256" key="9">
    <source>
        <dbReference type="ARBA" id="ARBA00022884"/>
    </source>
</evidence>
<evidence type="ECO:0000259" key="15">
    <source>
        <dbReference type="Pfam" id="PF12623"/>
    </source>
</evidence>
<evidence type="ECO:0000256" key="8">
    <source>
        <dbReference type="ARBA" id="ARBA00022842"/>
    </source>
</evidence>
<dbReference type="Proteomes" id="UP001180973">
    <property type="component" value="Unassembled WGS sequence"/>
</dbReference>
<keyword evidence="7" id="KW-0479">Metal-binding</keyword>
<dbReference type="InterPro" id="IPR024026">
    <property type="entry name" value="3'-RNA_MeTfrase_Hen1_bac"/>
</dbReference>
<keyword evidence="10" id="KW-0943">RNA-mediated gene silencing</keyword>
<dbReference type="RefSeq" id="WP_311414849.1">
    <property type="nucleotide sequence ID" value="NZ_JAVRFL010000058.1"/>
</dbReference>
<comment type="catalytic activity">
    <reaction evidence="12">
        <text>small RNA 3'-end nucleotide + S-adenosyl-L-methionine = small RNA 3'-end 2'-O-methylnucleotide + S-adenosyl-L-homocysteine + H(+)</text>
        <dbReference type="Rhea" id="RHEA:37887"/>
        <dbReference type="Rhea" id="RHEA-COMP:10415"/>
        <dbReference type="Rhea" id="RHEA-COMP:10416"/>
        <dbReference type="ChEBI" id="CHEBI:15378"/>
        <dbReference type="ChEBI" id="CHEBI:57856"/>
        <dbReference type="ChEBI" id="CHEBI:59789"/>
        <dbReference type="ChEBI" id="CHEBI:74896"/>
        <dbReference type="ChEBI" id="CHEBI:74898"/>
        <dbReference type="EC" id="2.1.1.386"/>
    </reaction>
</comment>
<dbReference type="CDD" id="cd02440">
    <property type="entry name" value="AdoMet_MTases"/>
    <property type="match status" value="1"/>
</dbReference>
<reference evidence="16" key="1">
    <citation type="submission" date="2023-09" db="EMBL/GenBank/DDBJ databases">
        <title>30 novel species of actinomycetes from the DSMZ collection.</title>
        <authorList>
            <person name="Nouioui I."/>
        </authorList>
    </citation>
    <scope>NUCLEOTIDE SEQUENCE</scope>
    <source>
        <strain evidence="16">DSM 115977</strain>
    </source>
</reference>
<dbReference type="InterPro" id="IPR038546">
    <property type="entry name" value="Hen1_N_sf"/>
</dbReference>
<feature type="region of interest" description="Disordered" evidence="13">
    <location>
        <begin position="251"/>
        <end position="282"/>
    </location>
</feature>
<protein>
    <recommendedName>
        <fullName evidence="3">Small RNA 2'-O-methyltransferase</fullName>
        <ecNumber evidence="11">2.1.1.386</ecNumber>
    </recommendedName>
</protein>
<feature type="compositionally biased region" description="Low complexity" evidence="13">
    <location>
        <begin position="258"/>
        <end position="282"/>
    </location>
</feature>
<evidence type="ECO:0000256" key="6">
    <source>
        <dbReference type="ARBA" id="ARBA00022691"/>
    </source>
</evidence>
<evidence type="ECO:0000313" key="17">
    <source>
        <dbReference type="Proteomes" id="UP001180973"/>
    </source>
</evidence>
<dbReference type="Pfam" id="PF12623">
    <property type="entry name" value="Hen1_L"/>
    <property type="match status" value="1"/>
</dbReference>
<gene>
    <name evidence="16" type="ORF">RM555_29900</name>
</gene>
<sequence>MLLTLTTTHQPATDLGHLLVKHPDRTHAFDVPVGTAHVFYPQADEQRCTAALLLDVDPLRLAGARGRGRQQAPTPDSFTLGRYVNDRPYAASSLLSSALSKVYRSALRGESRERPELARTPIPLEVRVPVLRCRGGADVAVRMFGPLGWAVTAAPIPLDERHPDWGDSRYVDLTLTGTLRVADALNHLYVLLPVLDDAKHYWVAPDEVDKLLRAGEGWLADHPERDMITRRYLAHRRALAGLALARLAERRPTDEPAADGATGDEATGDGTTADGATGEGGRVSARRASLAARRREAVLGALAGAGACRVLDLGCGGGALLAALVGDRRFTEIVGTDVSTHALALAARRLRLDRLPERQRDRIRLWQSALTYRDDRLRGYDAAVLMEVIEHVDPPRLPALEDAVLGHANPATVVVTTPNAEYNVRYEGLPAGRFRHADHRFEWTRAEFAAWVDRVSTTYGYTAAISGVGDDDPEVGAPTQLVVLTRKENP</sequence>
<evidence type="ECO:0000259" key="14">
    <source>
        <dbReference type="Pfam" id="PF08242"/>
    </source>
</evidence>
<dbReference type="InterPro" id="IPR026610">
    <property type="entry name" value="Hen1"/>
</dbReference>
<proteinExistence type="inferred from homology"/>
<dbReference type="EMBL" id="JAVRFL010000058">
    <property type="protein sequence ID" value="MDT0533210.1"/>
    <property type="molecule type" value="Genomic_DNA"/>
</dbReference>
<comment type="cofactor">
    <cofactor evidence="1">
        <name>Mg(2+)</name>
        <dbReference type="ChEBI" id="CHEBI:18420"/>
    </cofactor>
</comment>
<dbReference type="Gene3D" id="3.40.50.150">
    <property type="entry name" value="Vaccinia Virus protein VP39"/>
    <property type="match status" value="1"/>
</dbReference>
<evidence type="ECO:0000256" key="4">
    <source>
        <dbReference type="ARBA" id="ARBA00022603"/>
    </source>
</evidence>
<keyword evidence="8" id="KW-0460">Magnesium</keyword>
<feature type="domain" description="Methyltransferase type 12" evidence="14">
    <location>
        <begin position="311"/>
        <end position="401"/>
    </location>
</feature>
<dbReference type="Pfam" id="PF08242">
    <property type="entry name" value="Methyltransf_12"/>
    <property type="match status" value="1"/>
</dbReference>
<keyword evidence="5" id="KW-0808">Transferase</keyword>
<dbReference type="SUPFAM" id="SSF53335">
    <property type="entry name" value="S-adenosyl-L-methionine-dependent methyltransferases"/>
    <property type="match status" value="1"/>
</dbReference>
<evidence type="ECO:0000256" key="13">
    <source>
        <dbReference type="SAM" id="MobiDB-lite"/>
    </source>
</evidence>
<evidence type="ECO:0000256" key="12">
    <source>
        <dbReference type="ARBA" id="ARBA00048418"/>
    </source>
</evidence>
<dbReference type="PANTHER" id="PTHR21404">
    <property type="entry name" value="HEN1"/>
    <property type="match status" value="1"/>
</dbReference>